<accession>A0A0L0F3B2</accession>
<evidence type="ECO:0000313" key="1">
    <source>
        <dbReference type="EMBL" id="KNC70663.1"/>
    </source>
</evidence>
<name>A0A0L0F3B2_9EUKA</name>
<evidence type="ECO:0000313" key="2">
    <source>
        <dbReference type="Proteomes" id="UP000054560"/>
    </source>
</evidence>
<dbReference type="GeneID" id="25917311"/>
<gene>
    <name evidence="1" type="ORF">SARC_16807</name>
</gene>
<feature type="non-terminal residue" evidence="1">
    <location>
        <position position="1"/>
    </location>
</feature>
<keyword evidence="2" id="KW-1185">Reference proteome</keyword>
<dbReference type="Proteomes" id="UP000054560">
    <property type="component" value="Unassembled WGS sequence"/>
</dbReference>
<sequence length="55" mass="6224">TYNAKKSPYYKEALSLKRKASPLFTALHDKLLNFHVHPNTGLLLPAGVEYHAETE</sequence>
<proteinExistence type="predicted"/>
<organism evidence="1 2">
    <name type="scientific">Sphaeroforma arctica JP610</name>
    <dbReference type="NCBI Taxonomy" id="667725"/>
    <lineage>
        <taxon>Eukaryota</taxon>
        <taxon>Ichthyosporea</taxon>
        <taxon>Ichthyophonida</taxon>
        <taxon>Sphaeroforma</taxon>
    </lineage>
</organism>
<reference evidence="1 2" key="1">
    <citation type="submission" date="2011-02" db="EMBL/GenBank/DDBJ databases">
        <title>The Genome Sequence of Sphaeroforma arctica JP610.</title>
        <authorList>
            <consortium name="The Broad Institute Genome Sequencing Platform"/>
            <person name="Russ C."/>
            <person name="Cuomo C."/>
            <person name="Young S.K."/>
            <person name="Zeng Q."/>
            <person name="Gargeya S."/>
            <person name="Alvarado L."/>
            <person name="Berlin A."/>
            <person name="Chapman S.B."/>
            <person name="Chen Z."/>
            <person name="Freedman E."/>
            <person name="Gellesch M."/>
            <person name="Goldberg J."/>
            <person name="Griggs A."/>
            <person name="Gujja S."/>
            <person name="Heilman E."/>
            <person name="Heiman D."/>
            <person name="Howarth C."/>
            <person name="Mehta T."/>
            <person name="Neiman D."/>
            <person name="Pearson M."/>
            <person name="Roberts A."/>
            <person name="Saif S."/>
            <person name="Shea T."/>
            <person name="Shenoy N."/>
            <person name="Sisk P."/>
            <person name="Stolte C."/>
            <person name="Sykes S."/>
            <person name="White J."/>
            <person name="Yandava C."/>
            <person name="Burger G."/>
            <person name="Gray M.W."/>
            <person name="Holland P.W.H."/>
            <person name="King N."/>
            <person name="Lang F.B.F."/>
            <person name="Roger A.J."/>
            <person name="Ruiz-Trillo I."/>
            <person name="Haas B."/>
            <person name="Nusbaum C."/>
            <person name="Birren B."/>
        </authorList>
    </citation>
    <scope>NUCLEOTIDE SEQUENCE [LARGE SCALE GENOMIC DNA]</scope>
    <source>
        <strain evidence="1 2">JP610</strain>
    </source>
</reference>
<dbReference type="AlphaFoldDB" id="A0A0L0F3B2"/>
<dbReference type="EMBL" id="KQ250538">
    <property type="protein sequence ID" value="KNC70663.1"/>
    <property type="molecule type" value="Genomic_DNA"/>
</dbReference>
<feature type="non-terminal residue" evidence="1">
    <location>
        <position position="55"/>
    </location>
</feature>
<dbReference type="RefSeq" id="XP_014144565.1">
    <property type="nucleotide sequence ID" value="XM_014289090.1"/>
</dbReference>
<protein>
    <submittedName>
        <fullName evidence="1">Uncharacterized protein</fullName>
    </submittedName>
</protein>